<dbReference type="Proteomes" id="UP000584374">
    <property type="component" value="Unassembled WGS sequence"/>
</dbReference>
<dbReference type="AlphaFoldDB" id="A0A840QIH7"/>
<protein>
    <submittedName>
        <fullName evidence="1">Uncharacterized protein with GYD domain</fullName>
    </submittedName>
</protein>
<organism evidence="1 2">
    <name type="scientific">Saccharopolyspora phatthalungensis</name>
    <dbReference type="NCBI Taxonomy" id="664693"/>
    <lineage>
        <taxon>Bacteria</taxon>
        <taxon>Bacillati</taxon>
        <taxon>Actinomycetota</taxon>
        <taxon>Actinomycetes</taxon>
        <taxon>Pseudonocardiales</taxon>
        <taxon>Pseudonocardiaceae</taxon>
        <taxon>Saccharopolyspora</taxon>
    </lineage>
</organism>
<dbReference type="Pfam" id="PF08734">
    <property type="entry name" value="GYD"/>
    <property type="match status" value="1"/>
</dbReference>
<reference evidence="1 2" key="1">
    <citation type="submission" date="2020-08" db="EMBL/GenBank/DDBJ databases">
        <title>Sequencing the genomes of 1000 actinobacteria strains.</title>
        <authorList>
            <person name="Klenk H.-P."/>
        </authorList>
    </citation>
    <scope>NUCLEOTIDE SEQUENCE [LARGE SCALE GENOMIC DNA]</scope>
    <source>
        <strain evidence="1 2">DSM 45584</strain>
    </source>
</reference>
<accession>A0A840QIH7</accession>
<evidence type="ECO:0000313" key="1">
    <source>
        <dbReference type="EMBL" id="MBB5158678.1"/>
    </source>
</evidence>
<dbReference type="RefSeq" id="WP_221468317.1">
    <property type="nucleotide sequence ID" value="NZ_JACHIW010000002.1"/>
</dbReference>
<keyword evidence="2" id="KW-1185">Reference proteome</keyword>
<gene>
    <name evidence="1" type="ORF">BJ970_006277</name>
</gene>
<name>A0A840QIH7_9PSEU</name>
<proteinExistence type="predicted"/>
<comment type="caution">
    <text evidence="1">The sequence shown here is derived from an EMBL/GenBank/DDBJ whole genome shotgun (WGS) entry which is preliminary data.</text>
</comment>
<dbReference type="EMBL" id="JACHIW010000002">
    <property type="protein sequence ID" value="MBB5158678.1"/>
    <property type="molecule type" value="Genomic_DNA"/>
</dbReference>
<sequence length="108" mass="11301">MEVPKYLVQATYTDEGVKGLREKGGTARVEAVREAVAQLGGGVESFYFAFGEVDTYVVVDLPDNASAASLGLAVSGSGRARTKTVVLLSPAEVDDAASKEFDYRPPGG</sequence>
<evidence type="ECO:0000313" key="2">
    <source>
        <dbReference type="Proteomes" id="UP000584374"/>
    </source>
</evidence>
<dbReference type="InterPro" id="IPR014845">
    <property type="entry name" value="GYD/TTHA1554"/>
</dbReference>